<dbReference type="InterPro" id="IPR003439">
    <property type="entry name" value="ABC_transporter-like_ATP-bd"/>
</dbReference>
<name>A0A1M5ZMI8_9CLOT</name>
<dbReference type="PANTHER" id="PTHR43335">
    <property type="entry name" value="ABC TRANSPORTER, ATP-BINDING PROTEIN"/>
    <property type="match status" value="1"/>
</dbReference>
<accession>A0A1M5ZMI8</accession>
<dbReference type="GO" id="GO:0005524">
    <property type="term" value="F:ATP binding"/>
    <property type="evidence" value="ECO:0007669"/>
    <property type="project" value="UniProtKB-KW"/>
</dbReference>
<dbReference type="PANTHER" id="PTHR43335:SF3">
    <property type="entry name" value="ABC TRANSPORTER"/>
    <property type="match status" value="1"/>
</dbReference>
<proteinExistence type="inferred from homology"/>
<dbReference type="SMART" id="SM00382">
    <property type="entry name" value="AAA"/>
    <property type="match status" value="1"/>
</dbReference>
<dbReference type="InterPro" id="IPR003593">
    <property type="entry name" value="AAA+_ATPase"/>
</dbReference>
<dbReference type="EMBL" id="FQXU01000009">
    <property type="protein sequence ID" value="SHI25391.1"/>
    <property type="molecule type" value="Genomic_DNA"/>
</dbReference>
<dbReference type="InterPro" id="IPR027417">
    <property type="entry name" value="P-loop_NTPase"/>
</dbReference>
<evidence type="ECO:0000256" key="3">
    <source>
        <dbReference type="ARBA" id="ARBA00022741"/>
    </source>
</evidence>
<dbReference type="GO" id="GO:0016887">
    <property type="term" value="F:ATP hydrolysis activity"/>
    <property type="evidence" value="ECO:0007669"/>
    <property type="project" value="InterPro"/>
</dbReference>
<dbReference type="SUPFAM" id="SSF52540">
    <property type="entry name" value="P-loop containing nucleoside triphosphate hydrolases"/>
    <property type="match status" value="1"/>
</dbReference>
<evidence type="ECO:0000313" key="6">
    <source>
        <dbReference type="EMBL" id="SHI25391.1"/>
    </source>
</evidence>
<sequence>MLEIKDLEKSYGKFKALNGLSMEINRGEIFGFVGPNGAGKTTTMKIISGLLYPDSGDVFLDGVDAVKNNKLLKDKIGYMPDFFGVYDNLSAIEYLEFYASIYGILGDKGRKLGYDLLELVNLSDKSDSNVNGLSRGMKQRLCLARCLVHNPDLLILDEPASGMDPRARFEMKNILKNLKDMGKTILISSHILPELAELCTNLAIVERGRVIVQGTVDEIMVNMNHARPIKVRVLTKVEEALRVLGEIPGLDKPILNEKELVFGFSGSEEESHGILRTLIEKKIDVVSFTQGSGNLEEVFMKITEMSGGGEKNEN</sequence>
<dbReference type="PROSITE" id="PS50893">
    <property type="entry name" value="ABC_TRANSPORTER_2"/>
    <property type="match status" value="1"/>
</dbReference>
<evidence type="ECO:0000256" key="2">
    <source>
        <dbReference type="ARBA" id="ARBA00022448"/>
    </source>
</evidence>
<organism evidence="6 7">
    <name type="scientific">Clostridium intestinale DSM 6191</name>
    <dbReference type="NCBI Taxonomy" id="1121320"/>
    <lineage>
        <taxon>Bacteria</taxon>
        <taxon>Bacillati</taxon>
        <taxon>Bacillota</taxon>
        <taxon>Clostridia</taxon>
        <taxon>Eubacteriales</taxon>
        <taxon>Clostridiaceae</taxon>
        <taxon>Clostridium</taxon>
    </lineage>
</organism>
<gene>
    <name evidence="6" type="ORF">SAMN02745941_03158</name>
</gene>
<dbReference type="RefSeq" id="WP_021802990.1">
    <property type="nucleotide sequence ID" value="NZ_FQXU01000009.1"/>
</dbReference>
<evidence type="ECO:0000256" key="1">
    <source>
        <dbReference type="ARBA" id="ARBA00005417"/>
    </source>
</evidence>
<comment type="similarity">
    <text evidence="1">Belongs to the ABC transporter superfamily.</text>
</comment>
<dbReference type="AlphaFoldDB" id="A0A1M5ZMI8"/>
<evidence type="ECO:0000313" key="7">
    <source>
        <dbReference type="Proteomes" id="UP000184241"/>
    </source>
</evidence>
<dbReference type="Gene3D" id="3.40.50.300">
    <property type="entry name" value="P-loop containing nucleotide triphosphate hydrolases"/>
    <property type="match status" value="1"/>
</dbReference>
<keyword evidence="4 6" id="KW-0067">ATP-binding</keyword>
<feature type="domain" description="ABC transporter" evidence="5">
    <location>
        <begin position="2"/>
        <end position="232"/>
    </location>
</feature>
<dbReference type="Pfam" id="PF00005">
    <property type="entry name" value="ABC_tran"/>
    <property type="match status" value="1"/>
</dbReference>
<evidence type="ECO:0000256" key="4">
    <source>
        <dbReference type="ARBA" id="ARBA00022840"/>
    </source>
</evidence>
<keyword evidence="3" id="KW-0547">Nucleotide-binding</keyword>
<dbReference type="CDD" id="cd03230">
    <property type="entry name" value="ABC_DR_subfamily_A"/>
    <property type="match status" value="1"/>
</dbReference>
<keyword evidence="2" id="KW-0813">Transport</keyword>
<evidence type="ECO:0000259" key="5">
    <source>
        <dbReference type="PROSITE" id="PS50893"/>
    </source>
</evidence>
<reference evidence="6 7" key="1">
    <citation type="submission" date="2016-11" db="EMBL/GenBank/DDBJ databases">
        <authorList>
            <person name="Jaros S."/>
            <person name="Januszkiewicz K."/>
            <person name="Wedrychowicz H."/>
        </authorList>
    </citation>
    <scope>NUCLEOTIDE SEQUENCE [LARGE SCALE GENOMIC DNA]</scope>
    <source>
        <strain evidence="6 7">DSM 6191</strain>
    </source>
</reference>
<dbReference type="Proteomes" id="UP000184241">
    <property type="component" value="Unassembled WGS sequence"/>
</dbReference>
<protein>
    <submittedName>
        <fullName evidence="6">ABC-2 type transport system ATP-binding protein</fullName>
    </submittedName>
</protein>